<comment type="caution">
    <text evidence="5">The sequence shown here is derived from an EMBL/GenBank/DDBJ whole genome shotgun (WGS) entry which is preliminary data.</text>
</comment>
<reference evidence="5 6" key="1">
    <citation type="journal article" date="2015" name="Microbiome">
        <title>Genomic resolution of linkages in carbon, nitrogen, and sulfur cycling among widespread estuary sediment bacteria.</title>
        <authorList>
            <person name="Baker B.J."/>
            <person name="Lazar C.S."/>
            <person name="Teske A.P."/>
            <person name="Dick G.J."/>
        </authorList>
    </citation>
    <scope>NUCLEOTIDE SEQUENCE [LARGE SCALE GENOMIC DNA]</scope>
    <source>
        <strain evidence="5">SM23_60</strain>
    </source>
</reference>
<evidence type="ECO:0000313" key="6">
    <source>
        <dbReference type="Proteomes" id="UP000051096"/>
    </source>
</evidence>
<evidence type="ECO:0000313" key="5">
    <source>
        <dbReference type="EMBL" id="KPK73926.1"/>
    </source>
</evidence>
<comment type="similarity">
    <text evidence="1 2">Belongs to the small heat shock protein (HSP20) family.</text>
</comment>
<dbReference type="InterPro" id="IPR008978">
    <property type="entry name" value="HSP20-like_chaperone"/>
</dbReference>
<feature type="domain" description="SHSP" evidence="3">
    <location>
        <begin position="31"/>
        <end position="143"/>
    </location>
</feature>
<dbReference type="SUPFAM" id="SSF49764">
    <property type="entry name" value="HSP20-like chaperones"/>
    <property type="match status" value="1"/>
</dbReference>
<dbReference type="AlphaFoldDB" id="A0A0S8GLP6"/>
<dbReference type="EMBL" id="LJUO01000001">
    <property type="protein sequence ID" value="KPK73926.1"/>
    <property type="molecule type" value="Genomic_DNA"/>
</dbReference>
<sequence length="143" mass="16821">MKIWEPFKELVTMRDDMDYLFDAFFGRQAQGFEDLWKPAVDIEENNGNLMVRAEIPGMNKEDIKVSVKDDMLTISGERKRENETKEKTFHRIERCYGQFRRMIRLPAEVDADKVKASYRDGVLHVTLPKPESVKPKQIEVEIK</sequence>
<accession>A0A0S8GLP6</accession>
<dbReference type="Pfam" id="PF00011">
    <property type="entry name" value="HSP20"/>
    <property type="match status" value="1"/>
</dbReference>
<organism evidence="5 6">
    <name type="scientific">candidate division WOR_3 bacterium SM23_60</name>
    <dbReference type="NCBI Taxonomy" id="1703780"/>
    <lineage>
        <taxon>Bacteria</taxon>
        <taxon>Bacteria division WOR-3</taxon>
    </lineage>
</organism>
<evidence type="ECO:0000259" key="4">
    <source>
        <dbReference type="PROSITE" id="PS51203"/>
    </source>
</evidence>
<dbReference type="Proteomes" id="UP000051096">
    <property type="component" value="Unassembled WGS sequence"/>
</dbReference>
<proteinExistence type="inferred from homology"/>
<dbReference type="InterPro" id="IPR031107">
    <property type="entry name" value="Small_HSP"/>
</dbReference>
<protein>
    <submittedName>
        <fullName evidence="5">Uncharacterized protein</fullName>
    </submittedName>
</protein>
<evidence type="ECO:0000256" key="1">
    <source>
        <dbReference type="PROSITE-ProRule" id="PRU00285"/>
    </source>
</evidence>
<dbReference type="PROSITE" id="PS51203">
    <property type="entry name" value="CS"/>
    <property type="match status" value="1"/>
</dbReference>
<dbReference type="PANTHER" id="PTHR11527">
    <property type="entry name" value="HEAT-SHOCK PROTEIN 20 FAMILY MEMBER"/>
    <property type="match status" value="1"/>
</dbReference>
<dbReference type="Gene3D" id="2.60.40.790">
    <property type="match status" value="1"/>
</dbReference>
<gene>
    <name evidence="5" type="ORF">AMJ87_00075</name>
</gene>
<dbReference type="PROSITE" id="PS01031">
    <property type="entry name" value="SHSP"/>
    <property type="match status" value="1"/>
</dbReference>
<dbReference type="InterPro" id="IPR007052">
    <property type="entry name" value="CS_dom"/>
</dbReference>
<name>A0A0S8GLP6_UNCW3</name>
<evidence type="ECO:0000259" key="3">
    <source>
        <dbReference type="PROSITE" id="PS01031"/>
    </source>
</evidence>
<feature type="domain" description="CS" evidence="4">
    <location>
        <begin position="35"/>
        <end position="143"/>
    </location>
</feature>
<dbReference type="InterPro" id="IPR002068">
    <property type="entry name" value="A-crystallin/Hsp20_dom"/>
</dbReference>
<evidence type="ECO:0000256" key="2">
    <source>
        <dbReference type="RuleBase" id="RU003616"/>
    </source>
</evidence>
<dbReference type="CDD" id="cd06464">
    <property type="entry name" value="ACD_sHsps-like"/>
    <property type="match status" value="1"/>
</dbReference>